<dbReference type="RefSeq" id="WP_340294260.1">
    <property type="nucleotide sequence ID" value="NZ_JBBJUP010000022.1"/>
</dbReference>
<keyword evidence="2" id="KW-0472">Membrane</keyword>
<dbReference type="Proteomes" id="UP001364211">
    <property type="component" value="Unassembled WGS sequence"/>
</dbReference>
<dbReference type="PANTHER" id="PTHR42305">
    <property type="entry name" value="MEMBRANE PROTEIN RV1733C-RELATED"/>
    <property type="match status" value="1"/>
</dbReference>
<dbReference type="PANTHER" id="PTHR42305:SF1">
    <property type="entry name" value="MEMBRANE PROTEIN RV1733C-RELATED"/>
    <property type="match status" value="1"/>
</dbReference>
<proteinExistence type="predicted"/>
<dbReference type="EMBL" id="JBBJUP010000022">
    <property type="protein sequence ID" value="MEJ8281664.1"/>
    <property type="molecule type" value="Genomic_DNA"/>
</dbReference>
<accession>A0ABU8TCJ5</accession>
<reference evidence="3 4" key="1">
    <citation type="submission" date="2024-03" db="EMBL/GenBank/DDBJ databases">
        <title>Draft genome sequence of Pseudonocardia sp. DW16-2.</title>
        <authorList>
            <person name="Duangmal K."/>
        </authorList>
    </citation>
    <scope>NUCLEOTIDE SEQUENCE [LARGE SCALE GENOMIC DNA]</scope>
    <source>
        <strain evidence="3 4">DW16-2</strain>
    </source>
</reference>
<evidence type="ECO:0000313" key="3">
    <source>
        <dbReference type="EMBL" id="MEJ8281664.1"/>
    </source>
</evidence>
<feature type="transmembrane region" description="Helical" evidence="2">
    <location>
        <begin position="139"/>
        <end position="161"/>
    </location>
</feature>
<protein>
    <recommendedName>
        <fullName evidence="5">DUF3592 domain-containing protein</fullName>
    </recommendedName>
</protein>
<evidence type="ECO:0008006" key="5">
    <source>
        <dbReference type="Google" id="ProtNLM"/>
    </source>
</evidence>
<gene>
    <name evidence="3" type="ORF">WJX68_22195</name>
</gene>
<evidence type="ECO:0000256" key="1">
    <source>
        <dbReference type="SAM" id="MobiDB-lite"/>
    </source>
</evidence>
<dbReference type="InterPro" id="IPR039708">
    <property type="entry name" value="MT1774/Rv1733c-like"/>
</dbReference>
<evidence type="ECO:0000256" key="2">
    <source>
        <dbReference type="SAM" id="Phobius"/>
    </source>
</evidence>
<feature type="transmembrane region" description="Helical" evidence="2">
    <location>
        <begin position="29"/>
        <end position="49"/>
    </location>
</feature>
<keyword evidence="2" id="KW-0812">Transmembrane</keyword>
<comment type="caution">
    <text evidence="3">The sequence shown here is derived from an EMBL/GenBank/DDBJ whole genome shotgun (WGS) entry which is preliminary data.</text>
</comment>
<feature type="region of interest" description="Disordered" evidence="1">
    <location>
        <begin position="1"/>
        <end position="21"/>
    </location>
</feature>
<keyword evidence="4" id="KW-1185">Reference proteome</keyword>
<sequence>MRAADHPRPGSPAGSADRLRRRASRREDVLAVALGLLVATGLLVAWIAGSAAYGTVLDRGRVEAHERTAVQATVTARASSMGDLQTGQQALTLSWTGPDGAPHSGGSSLPGIYGVGDHVTAWVGADGRLATPPSTPADAVTVAVAAGFITAVAWAVGVLLLGRFAFAVNGRTFARAWELDWAAVEPGWSGRRTP</sequence>
<evidence type="ECO:0000313" key="4">
    <source>
        <dbReference type="Proteomes" id="UP001364211"/>
    </source>
</evidence>
<organism evidence="3 4">
    <name type="scientific">Pseudonocardia spirodelae</name>
    <dbReference type="NCBI Taxonomy" id="3133431"/>
    <lineage>
        <taxon>Bacteria</taxon>
        <taxon>Bacillati</taxon>
        <taxon>Actinomycetota</taxon>
        <taxon>Actinomycetes</taxon>
        <taxon>Pseudonocardiales</taxon>
        <taxon>Pseudonocardiaceae</taxon>
        <taxon>Pseudonocardia</taxon>
    </lineage>
</organism>
<name>A0ABU8TCJ5_9PSEU</name>
<keyword evidence="2" id="KW-1133">Transmembrane helix</keyword>